<name>A0A2H5EWF2_9RHOB</name>
<evidence type="ECO:0000313" key="2">
    <source>
        <dbReference type="EMBL" id="AUH63631.1"/>
    </source>
</evidence>
<dbReference type="GO" id="GO:0003824">
    <property type="term" value="F:catalytic activity"/>
    <property type="evidence" value="ECO:0007669"/>
    <property type="project" value="InterPro"/>
</dbReference>
<dbReference type="Gene3D" id="3.60.10.10">
    <property type="entry name" value="Endonuclease/exonuclease/phosphatase"/>
    <property type="match status" value="1"/>
</dbReference>
<protein>
    <submittedName>
        <fullName evidence="2">Nuclease</fullName>
    </submittedName>
</protein>
<dbReference type="InterPro" id="IPR036691">
    <property type="entry name" value="Endo/exonu/phosph_ase_sf"/>
</dbReference>
<dbReference type="Pfam" id="PF03372">
    <property type="entry name" value="Exo_endo_phos"/>
    <property type="match status" value="1"/>
</dbReference>
<gene>
    <name evidence="2" type="ORF">CX676_05190</name>
</gene>
<dbReference type="RefSeq" id="WP_101751673.1">
    <property type="nucleotide sequence ID" value="NZ_CP025430.1"/>
</dbReference>
<reference evidence="2 3" key="1">
    <citation type="journal article" date="2013" name="Antonie Van Leeuwenhoek">
        <title>Paracoccus zhejiangensis sp. nov., isolated from activated sludge in wastewater-treatment system.</title>
        <authorList>
            <person name="Wu Z.G."/>
            <person name="Zhang D.F."/>
            <person name="Liu Y.L."/>
            <person name="Wang F."/>
            <person name="Jiang X."/>
            <person name="Li C."/>
            <person name="Li S.P."/>
            <person name="Hong Q."/>
            <person name="Li W.J."/>
        </authorList>
    </citation>
    <scope>NUCLEOTIDE SEQUENCE [LARGE SCALE GENOMIC DNA]</scope>
    <source>
        <strain evidence="2 3">J6</strain>
    </source>
</reference>
<dbReference type="OrthoDB" id="525956at2"/>
<dbReference type="KEGG" id="pzh:CX676_05190"/>
<dbReference type="AlphaFoldDB" id="A0A2H5EWF2"/>
<proteinExistence type="predicted"/>
<accession>A0A2H5EWF2</accession>
<organism evidence="2 3">
    <name type="scientific">Paracoccus zhejiangensis</name>
    <dbReference type="NCBI Taxonomy" id="1077935"/>
    <lineage>
        <taxon>Bacteria</taxon>
        <taxon>Pseudomonadati</taxon>
        <taxon>Pseudomonadota</taxon>
        <taxon>Alphaproteobacteria</taxon>
        <taxon>Rhodobacterales</taxon>
        <taxon>Paracoccaceae</taxon>
        <taxon>Paracoccus</taxon>
    </lineage>
</organism>
<dbReference type="Proteomes" id="UP000234530">
    <property type="component" value="Chromosome"/>
</dbReference>
<dbReference type="InterPro" id="IPR005135">
    <property type="entry name" value="Endo/exonuclease/phosphatase"/>
</dbReference>
<feature type="domain" description="Endonuclease/exonuclease/phosphatase" evidence="1">
    <location>
        <begin position="41"/>
        <end position="306"/>
    </location>
</feature>
<evidence type="ECO:0000313" key="3">
    <source>
        <dbReference type="Proteomes" id="UP000234530"/>
    </source>
</evidence>
<sequence>MARRDISFASFNLLNLQLPGRPVYTDADGWDAGIYQKKIDFTATTLDRLDADVYGCQELWAPEALQQALDQSGLAASHQIVTPPGHPGTRITCAAVVRREMLVGEAEWITDFPPEMVLRSTGDDPQQPAIAVGLRGFSRPVLHLQVQPDPSTPVIHVFVCHFKSRRPAEVWRERDWYDRNIHAPHANAIGYALSTIRRTAEAAALRVLATRIAKGSHVPVVMIGDMNDSKDSNTLNILTEQPRYLSTLSRGGGDNAMYTAQVLQEYRSVRDVYYTHIHQDMHDSLDHILVSEEFYDNSRDRLWRFDDMLVVNDHLNWDDHKTSGTNDHGLIVARFRWQPPTAEMPFV</sequence>
<dbReference type="EMBL" id="CP025430">
    <property type="protein sequence ID" value="AUH63631.1"/>
    <property type="molecule type" value="Genomic_DNA"/>
</dbReference>
<evidence type="ECO:0000259" key="1">
    <source>
        <dbReference type="Pfam" id="PF03372"/>
    </source>
</evidence>
<keyword evidence="3" id="KW-1185">Reference proteome</keyword>
<dbReference type="SUPFAM" id="SSF56219">
    <property type="entry name" value="DNase I-like"/>
    <property type="match status" value="1"/>
</dbReference>